<dbReference type="InterPro" id="IPR008906">
    <property type="entry name" value="HATC_C_dom"/>
</dbReference>
<organism evidence="2 3">
    <name type="scientific">Elysia marginata</name>
    <dbReference type="NCBI Taxonomy" id="1093978"/>
    <lineage>
        <taxon>Eukaryota</taxon>
        <taxon>Metazoa</taxon>
        <taxon>Spiralia</taxon>
        <taxon>Lophotrochozoa</taxon>
        <taxon>Mollusca</taxon>
        <taxon>Gastropoda</taxon>
        <taxon>Heterobranchia</taxon>
        <taxon>Euthyneura</taxon>
        <taxon>Panpulmonata</taxon>
        <taxon>Sacoglossa</taxon>
        <taxon>Placobranchoidea</taxon>
        <taxon>Plakobranchidae</taxon>
        <taxon>Elysia</taxon>
    </lineage>
</organism>
<dbReference type="InterPro" id="IPR012337">
    <property type="entry name" value="RNaseH-like_sf"/>
</dbReference>
<dbReference type="Proteomes" id="UP000762676">
    <property type="component" value="Unassembled WGS sequence"/>
</dbReference>
<dbReference type="AlphaFoldDB" id="A0AAV4FH54"/>
<gene>
    <name evidence="2" type="ORF">ElyMa_002112700</name>
</gene>
<comment type="caution">
    <text evidence="2">The sequence shown here is derived from an EMBL/GenBank/DDBJ whole genome shotgun (WGS) entry which is preliminary data.</text>
</comment>
<sequence>MLKSYIFQHDQVTTALCLTGKSELCITAEEVAALRAAMETLQSFYEATVELSSELLTSAAKVIPLVFLLQQCLQEDMTELAVVLKGQLHERFRNVNSKDQLRLATLLDPRFKRDGFSHKTFYDEAVDKLKRTAEGISLPATQLVEEPAAGSEEAPTPAKKSSVLWSLFDAKRREKKSSSAREFTAADIEVRRHLENPSLDRDQDPLAWWKDVAPSTPRLALIAKDVLGIPATSVPSERLFSKAGEVISCRRGSLKPKHVDMILFLNNIRKN</sequence>
<feature type="domain" description="HAT C-terminal dimerisation" evidence="1">
    <location>
        <begin position="191"/>
        <end position="267"/>
    </location>
</feature>
<dbReference type="GO" id="GO:0046983">
    <property type="term" value="F:protein dimerization activity"/>
    <property type="evidence" value="ECO:0007669"/>
    <property type="project" value="InterPro"/>
</dbReference>
<accession>A0AAV4FH54</accession>
<dbReference type="Pfam" id="PF05699">
    <property type="entry name" value="Dimer_Tnp_hAT"/>
    <property type="match status" value="1"/>
</dbReference>
<reference evidence="2 3" key="1">
    <citation type="journal article" date="2021" name="Elife">
        <title>Chloroplast acquisition without the gene transfer in kleptoplastic sea slugs, Plakobranchus ocellatus.</title>
        <authorList>
            <person name="Maeda T."/>
            <person name="Takahashi S."/>
            <person name="Yoshida T."/>
            <person name="Shimamura S."/>
            <person name="Takaki Y."/>
            <person name="Nagai Y."/>
            <person name="Toyoda A."/>
            <person name="Suzuki Y."/>
            <person name="Arimoto A."/>
            <person name="Ishii H."/>
            <person name="Satoh N."/>
            <person name="Nishiyama T."/>
            <person name="Hasebe M."/>
            <person name="Maruyama T."/>
            <person name="Minagawa J."/>
            <person name="Obokata J."/>
            <person name="Shigenobu S."/>
        </authorList>
    </citation>
    <scope>NUCLEOTIDE SEQUENCE [LARGE SCALE GENOMIC DNA]</scope>
</reference>
<evidence type="ECO:0000259" key="1">
    <source>
        <dbReference type="Pfam" id="PF05699"/>
    </source>
</evidence>
<proteinExistence type="predicted"/>
<protein>
    <submittedName>
        <fullName evidence="2">Zinc finger BED domain-containing protein 4</fullName>
    </submittedName>
</protein>
<evidence type="ECO:0000313" key="3">
    <source>
        <dbReference type="Proteomes" id="UP000762676"/>
    </source>
</evidence>
<dbReference type="EMBL" id="BMAT01004364">
    <property type="protein sequence ID" value="GFR72364.1"/>
    <property type="molecule type" value="Genomic_DNA"/>
</dbReference>
<dbReference type="PANTHER" id="PTHR46481">
    <property type="entry name" value="ZINC FINGER BED DOMAIN-CONTAINING PROTEIN 4"/>
    <property type="match status" value="1"/>
</dbReference>
<dbReference type="SUPFAM" id="SSF53098">
    <property type="entry name" value="Ribonuclease H-like"/>
    <property type="match status" value="1"/>
</dbReference>
<name>A0AAV4FH54_9GAST</name>
<dbReference type="InterPro" id="IPR052035">
    <property type="entry name" value="ZnF_BED_domain_contain"/>
</dbReference>
<dbReference type="PANTHER" id="PTHR46481:SF9">
    <property type="entry name" value="ZINC FINGER BED DOMAIN-CONTAINING PROTEIN 1-LIKE"/>
    <property type="match status" value="1"/>
</dbReference>
<keyword evidence="3" id="KW-1185">Reference proteome</keyword>
<evidence type="ECO:0000313" key="2">
    <source>
        <dbReference type="EMBL" id="GFR72364.1"/>
    </source>
</evidence>